<evidence type="ECO:0000256" key="3">
    <source>
        <dbReference type="ARBA" id="ARBA00022801"/>
    </source>
</evidence>
<dbReference type="InterPro" id="IPR027417">
    <property type="entry name" value="P-loop_NTPase"/>
</dbReference>
<evidence type="ECO:0000313" key="9">
    <source>
        <dbReference type="EMBL" id="PHK02887.1"/>
    </source>
</evidence>
<dbReference type="GO" id="GO:0003924">
    <property type="term" value="F:GTPase activity"/>
    <property type="evidence" value="ECO:0007669"/>
    <property type="project" value="InterPro"/>
</dbReference>
<dbReference type="GeneID" id="57097410"/>
<keyword evidence="4" id="KW-0342">GTP-binding</keyword>
<dbReference type="EMBL" id="LAHD01000046">
    <property type="protein sequence ID" value="PHK02887.1"/>
    <property type="molecule type" value="Genomic_DNA"/>
</dbReference>
<dbReference type="InterPro" id="IPR045063">
    <property type="entry name" value="Dynamin_N"/>
</dbReference>
<evidence type="ECO:0000259" key="8">
    <source>
        <dbReference type="Pfam" id="PF21808"/>
    </source>
</evidence>
<protein>
    <submittedName>
        <fullName evidence="9">Dynamin family protein</fullName>
    </submittedName>
</protein>
<dbReference type="PANTHER" id="PTHR10465:SF0">
    <property type="entry name" value="SARCALUMENIN"/>
    <property type="match status" value="1"/>
</dbReference>
<comment type="caution">
    <text evidence="9">The sequence shown here is derived from an EMBL/GenBank/DDBJ whole genome shotgun (WGS) entry which is preliminary data.</text>
</comment>
<keyword evidence="3" id="KW-0378">Hydrolase</keyword>
<organism evidence="9 10">
    <name type="scientific">Nostoc linckia z8</name>
    <dbReference type="NCBI Taxonomy" id="1628746"/>
    <lineage>
        <taxon>Bacteria</taxon>
        <taxon>Bacillati</taxon>
        <taxon>Cyanobacteriota</taxon>
        <taxon>Cyanophyceae</taxon>
        <taxon>Nostocales</taxon>
        <taxon>Nostocaceae</taxon>
        <taxon>Nostoc</taxon>
    </lineage>
</organism>
<dbReference type="GO" id="GO:0016020">
    <property type="term" value="C:membrane"/>
    <property type="evidence" value="ECO:0007669"/>
    <property type="project" value="UniProtKB-SubCell"/>
</dbReference>
<gene>
    <name evidence="9" type="ORF">VF08_17280</name>
</gene>
<feature type="transmembrane region" description="Helical" evidence="6">
    <location>
        <begin position="525"/>
        <end position="547"/>
    </location>
</feature>
<accession>A0A9Q6EKV0</accession>
<dbReference type="InterPro" id="IPR027094">
    <property type="entry name" value="Mitofusin_fam"/>
</dbReference>
<dbReference type="RefSeq" id="WP_099069921.1">
    <property type="nucleotide sequence ID" value="NZ_LAHD01000046.1"/>
</dbReference>
<evidence type="ECO:0000256" key="6">
    <source>
        <dbReference type="SAM" id="Phobius"/>
    </source>
</evidence>
<evidence type="ECO:0000256" key="5">
    <source>
        <dbReference type="ARBA" id="ARBA00023136"/>
    </source>
</evidence>
<feature type="domain" description="Dynamin N-terminal" evidence="7">
    <location>
        <begin position="61"/>
        <end position="227"/>
    </location>
</feature>
<dbReference type="Proteomes" id="UP000222310">
    <property type="component" value="Unassembled WGS sequence"/>
</dbReference>
<dbReference type="GO" id="GO:0005525">
    <property type="term" value="F:GTP binding"/>
    <property type="evidence" value="ECO:0007669"/>
    <property type="project" value="UniProtKB-KW"/>
</dbReference>
<feature type="domain" description="BDLP-like helical" evidence="8">
    <location>
        <begin position="292"/>
        <end position="660"/>
    </location>
</feature>
<feature type="transmembrane region" description="Helical" evidence="6">
    <location>
        <begin position="500"/>
        <end position="518"/>
    </location>
</feature>
<evidence type="ECO:0000313" key="10">
    <source>
        <dbReference type="Proteomes" id="UP000222310"/>
    </source>
</evidence>
<sequence length="688" mass="76555">MTSTINQTMSVDTVIDVIKVERTLLTDLNKLRDFSQKLKLTKSVDLIDEVLKRVAERTFSVAIVGCFRRGKSTFINALLGDKILPSDVLPTTATLNRVKYGITPSVEVLFKEKDEHGNPKKEIVPIENLTDYVTKLTPESKITAESIKEAVVYYPVPYCQNNIEVIDTPGLDDDQNMTNVTLSVLPQVDAAIMIILAQNPFGEYEKDFLENKLLTSDLGRVIFVVNIWDTYTPEEADRLVQHIKAKIQQNVLERAADQFGDKSEEYKAYVQKIGEPKVFGIYIKKALEAKKKGDEALNTQSGFRTFEGALDKFLTKERAVILLQVPANRAIASAKEILSTLHIQESALQMKQQEFQAAYGKSVAEIAAIRERQTKELSLIDGAAANVKLLVRPLIYNLPAELKQAAEEAIQNTAIEPKEVNNKKALAKKLGDQVSKALQRATDKLSEKIQNEIQKGIDQEVERLKDFAESVDQALTNVQMQFGDDIVASSDRKTSGAADAITGALSAFTGFGGIWSGYRVAGVKGAFAGAGASIGTFFLAGVIAGAIGLTAAAFWPVVIATGLLSVFTGDQFAKMLFARDRVENFRKDYKEKVLQAIENRVRQERLDQKIDEQIAEPFEVLKLTLRQEVETFLDNTQKTLNDLNDKRGRNEVLNENERQELNEIRTETEKILGNAQRLSDQLVEIMSV</sequence>
<dbReference type="Pfam" id="PF00350">
    <property type="entry name" value="Dynamin_N"/>
    <property type="match status" value="1"/>
</dbReference>
<name>A0A9Q6EKV0_NOSLI</name>
<dbReference type="AlphaFoldDB" id="A0A9Q6EKV0"/>
<feature type="transmembrane region" description="Helical" evidence="6">
    <location>
        <begin position="553"/>
        <end position="577"/>
    </location>
</feature>
<keyword evidence="6" id="KW-0812">Transmembrane</keyword>
<keyword evidence="5 6" id="KW-0472">Membrane</keyword>
<evidence type="ECO:0000256" key="2">
    <source>
        <dbReference type="ARBA" id="ARBA00022741"/>
    </source>
</evidence>
<evidence type="ECO:0000256" key="4">
    <source>
        <dbReference type="ARBA" id="ARBA00023134"/>
    </source>
</evidence>
<keyword evidence="6" id="KW-1133">Transmembrane helix</keyword>
<dbReference type="SUPFAM" id="SSF52540">
    <property type="entry name" value="P-loop containing nucleoside triphosphate hydrolases"/>
    <property type="match status" value="1"/>
</dbReference>
<dbReference type="PANTHER" id="PTHR10465">
    <property type="entry name" value="TRANSMEMBRANE GTPASE FZO1"/>
    <property type="match status" value="1"/>
</dbReference>
<dbReference type="CDD" id="cd09912">
    <property type="entry name" value="DLP_2"/>
    <property type="match status" value="1"/>
</dbReference>
<dbReference type="Gene3D" id="3.40.50.300">
    <property type="entry name" value="P-loop containing nucleotide triphosphate hydrolases"/>
    <property type="match status" value="1"/>
</dbReference>
<reference evidence="9 10" key="1">
    <citation type="submission" date="2015-02" db="EMBL/GenBank/DDBJ databases">
        <title>Nostoc linckia genome annotation.</title>
        <authorList>
            <person name="Zhou Z."/>
        </authorList>
    </citation>
    <scope>NUCLEOTIDE SEQUENCE [LARGE SCALE GENOMIC DNA]</scope>
    <source>
        <strain evidence="10">z8</strain>
    </source>
</reference>
<evidence type="ECO:0000256" key="1">
    <source>
        <dbReference type="ARBA" id="ARBA00004370"/>
    </source>
</evidence>
<comment type="subcellular location">
    <subcellularLocation>
        <location evidence="1">Membrane</location>
    </subcellularLocation>
</comment>
<evidence type="ECO:0000259" key="7">
    <source>
        <dbReference type="Pfam" id="PF00350"/>
    </source>
</evidence>
<proteinExistence type="predicted"/>
<dbReference type="Pfam" id="PF21808">
    <property type="entry name" value="Dynamin-like_hel_bact"/>
    <property type="match status" value="1"/>
</dbReference>
<dbReference type="InterPro" id="IPR049399">
    <property type="entry name" value="BDLP-like_hel"/>
</dbReference>
<keyword evidence="2" id="KW-0547">Nucleotide-binding</keyword>